<evidence type="ECO:0000313" key="5">
    <source>
        <dbReference type="Proteomes" id="UP000528286"/>
    </source>
</evidence>
<evidence type="ECO:0000256" key="1">
    <source>
        <dbReference type="ARBA" id="ARBA00008635"/>
    </source>
</evidence>
<keyword evidence="2 3" id="KW-0479">Metal-binding</keyword>
<dbReference type="InterPro" id="IPR034660">
    <property type="entry name" value="DinB/YfiT-like"/>
</dbReference>
<protein>
    <submittedName>
        <fullName evidence="4">Putative damage-inducible protein DinB</fullName>
    </submittedName>
</protein>
<dbReference type="PANTHER" id="PTHR37302">
    <property type="entry name" value="SLR1116 PROTEIN"/>
    <property type="match status" value="1"/>
</dbReference>
<comment type="caution">
    <text evidence="4">The sequence shown here is derived from an EMBL/GenBank/DDBJ whole genome shotgun (WGS) entry which is preliminary data.</text>
</comment>
<dbReference type="AlphaFoldDB" id="A0A7W6J7Y6"/>
<dbReference type="Pfam" id="PF05163">
    <property type="entry name" value="DinB"/>
    <property type="match status" value="1"/>
</dbReference>
<keyword evidence="5" id="KW-1185">Reference proteome</keyword>
<comment type="similarity">
    <text evidence="1">Belongs to the DinB family.</text>
</comment>
<dbReference type="RefSeq" id="WP_183366836.1">
    <property type="nucleotide sequence ID" value="NZ_JACIEZ010000005.1"/>
</dbReference>
<sequence>MRDHFRMFAAYNGWANNLLYQAAAALTPEELRTDKGAFFGPLLNTLNHIMVADRVWLHRLTGEGMLPTALDQVLYTDFEALRDARIAEDARLAAYVEGLTEEALDESFTFSPIGKTDRITQKRGVTLSHVFNHQTHHRGQCHATLTALGKPSLTLDLIYFLRSEGKAWL</sequence>
<dbReference type="EMBL" id="JACIEZ010000005">
    <property type="protein sequence ID" value="MBB4065538.1"/>
    <property type="molecule type" value="Genomic_DNA"/>
</dbReference>
<feature type="binding site" evidence="3">
    <location>
        <position position="48"/>
    </location>
    <ligand>
        <name>a divalent metal cation</name>
        <dbReference type="ChEBI" id="CHEBI:60240"/>
    </ligand>
</feature>
<evidence type="ECO:0000256" key="3">
    <source>
        <dbReference type="PIRSR" id="PIRSR607837-1"/>
    </source>
</evidence>
<reference evidence="4 5" key="1">
    <citation type="submission" date="2020-08" db="EMBL/GenBank/DDBJ databases">
        <title>Genomic Encyclopedia of Type Strains, Phase IV (KMG-IV): sequencing the most valuable type-strain genomes for metagenomic binning, comparative biology and taxonomic classification.</title>
        <authorList>
            <person name="Goeker M."/>
        </authorList>
    </citation>
    <scope>NUCLEOTIDE SEQUENCE [LARGE SCALE GENOMIC DNA]</scope>
    <source>
        <strain evidence="4 5">DSM 29853</strain>
    </source>
</reference>
<proteinExistence type="inferred from homology"/>
<dbReference type="GO" id="GO:0046872">
    <property type="term" value="F:metal ion binding"/>
    <property type="evidence" value="ECO:0007669"/>
    <property type="project" value="UniProtKB-KW"/>
</dbReference>
<gene>
    <name evidence="4" type="ORF">GGR23_002745</name>
</gene>
<feature type="binding site" evidence="3">
    <location>
        <position position="137"/>
    </location>
    <ligand>
        <name>a divalent metal cation</name>
        <dbReference type="ChEBI" id="CHEBI:60240"/>
    </ligand>
</feature>
<dbReference type="SUPFAM" id="SSF109854">
    <property type="entry name" value="DinB/YfiT-like putative metalloenzymes"/>
    <property type="match status" value="1"/>
</dbReference>
<dbReference type="InterPro" id="IPR007837">
    <property type="entry name" value="DinB"/>
</dbReference>
<dbReference type="Gene3D" id="1.20.120.450">
    <property type="entry name" value="dinb family like domain"/>
    <property type="match status" value="1"/>
</dbReference>
<feature type="binding site" evidence="3">
    <location>
        <position position="133"/>
    </location>
    <ligand>
        <name>a divalent metal cation</name>
        <dbReference type="ChEBI" id="CHEBI:60240"/>
    </ligand>
</feature>
<dbReference type="PANTHER" id="PTHR37302:SF1">
    <property type="entry name" value="PROTEIN DINB"/>
    <property type="match status" value="1"/>
</dbReference>
<organism evidence="4 5">
    <name type="scientific">Gellertiella hungarica</name>
    <dbReference type="NCBI Taxonomy" id="1572859"/>
    <lineage>
        <taxon>Bacteria</taxon>
        <taxon>Pseudomonadati</taxon>
        <taxon>Pseudomonadota</taxon>
        <taxon>Alphaproteobacteria</taxon>
        <taxon>Hyphomicrobiales</taxon>
        <taxon>Rhizobiaceae</taxon>
        <taxon>Gellertiella</taxon>
    </lineage>
</organism>
<evidence type="ECO:0000256" key="2">
    <source>
        <dbReference type="ARBA" id="ARBA00022723"/>
    </source>
</evidence>
<dbReference type="Proteomes" id="UP000528286">
    <property type="component" value="Unassembled WGS sequence"/>
</dbReference>
<evidence type="ECO:0000313" key="4">
    <source>
        <dbReference type="EMBL" id="MBB4065538.1"/>
    </source>
</evidence>
<name>A0A7W6J7Y6_9HYPH</name>
<accession>A0A7W6J7Y6</accession>